<dbReference type="EMBL" id="CP013729">
    <property type="protein sequence ID" value="ALV06805.1"/>
    <property type="molecule type" value="Genomic_DNA"/>
</dbReference>
<dbReference type="Pfam" id="PF01935">
    <property type="entry name" value="DUF87"/>
    <property type="match status" value="1"/>
</dbReference>
<dbReference type="PANTHER" id="PTHR42957">
    <property type="entry name" value="HELICASE MJ1565-RELATED"/>
    <property type="match status" value="1"/>
</dbReference>
<dbReference type="InterPro" id="IPR008571">
    <property type="entry name" value="HerA-like"/>
</dbReference>
<name>A0A0U3E0Y4_9BURK</name>
<keyword evidence="2" id="KW-1185">Reference proteome</keyword>
<dbReference type="InterPro" id="IPR002789">
    <property type="entry name" value="HerA_central"/>
</dbReference>
<gene>
    <name evidence="1" type="ORF">RD2015_2334</name>
</gene>
<sequence length="650" mass="72857">MLVHPEDMLPGLWLGPLVSLCHDHAVLMTDRTQWDDQSTLGRGAFCFMVESTRRQTAMPLHQPPAHADIRADRLVLLRLLDFPAWPDAGTGQRERIDTLMKGHTGGGDSQSQVMLVRFSVLGCYVLDNDPSSTHPAGTPRFSGEPGHLLHADRYGVFAPTARMQDLLINGTVTPEQRIRFGLLRHDESLVYRHNGVTSCLSMLDIRGRRTAMFGKTRLGKSNVVKLLVQGMLDVTAEHRDVGQLIFDVNGEYANSNPQDGADNIGSVYADRCTLYYLSEGKAAGPNGKLLRFNFHERPEEAMNTLRELLPADLAESDYVRPLLSCRLPALGFNAEELPEMALRRLRKLMVFWTVLHHAGFEHDETRLAALLHSHGYSQPFNPGFSQPLRLSAYQAVNGCSAPALPRSFADMVAEISLMLRFSLSYPNDPTLRKQGSFLFDADEEIMARFIYPQEGAGPYVLRPAVPFHSPRVDNFITEVLATIDQGDTVIVDLGSANERIIRYFAKTLSVAVFLHQERKFVRNEMAGRYVQIYFEEAHMIFPPNAGNVIDVYSRFAKEGAKFNIGIVYSTQSPSTINHDLLAQTENFFIGHLSSQQEAAMLSTVQYAFRGLEEDLMRTRTPGFMRALTASHRYPIPVQANRYDGRTLLMG</sequence>
<proteinExistence type="predicted"/>
<dbReference type="SUPFAM" id="SSF52540">
    <property type="entry name" value="P-loop containing nucleoside triphosphate hydrolases"/>
    <property type="match status" value="1"/>
</dbReference>
<reference evidence="1 2" key="1">
    <citation type="submission" date="2015-12" db="EMBL/GenBank/DDBJ databases">
        <title>Complete genome of Roseateles depolymerans KCTC 42856.</title>
        <authorList>
            <person name="Kim K.M."/>
        </authorList>
    </citation>
    <scope>NUCLEOTIDE SEQUENCE [LARGE SCALE GENOMIC DNA]</scope>
    <source>
        <strain evidence="1 2">KCTC 42856</strain>
    </source>
</reference>
<dbReference type="STRING" id="76731.RD2015_2334"/>
<dbReference type="KEGG" id="rdp:RD2015_2334"/>
<evidence type="ECO:0000313" key="2">
    <source>
        <dbReference type="Proteomes" id="UP000060699"/>
    </source>
</evidence>
<dbReference type="PANTHER" id="PTHR42957:SF1">
    <property type="entry name" value="HELICASE MJ1565-RELATED"/>
    <property type="match status" value="1"/>
</dbReference>
<protein>
    <submittedName>
        <fullName evidence="1">AAA-like domain protein</fullName>
    </submittedName>
</protein>
<dbReference type="InterPro" id="IPR027417">
    <property type="entry name" value="P-loop_NTPase"/>
</dbReference>
<evidence type="ECO:0000313" key="1">
    <source>
        <dbReference type="EMBL" id="ALV06805.1"/>
    </source>
</evidence>
<organism evidence="1 2">
    <name type="scientific">Roseateles depolymerans</name>
    <dbReference type="NCBI Taxonomy" id="76731"/>
    <lineage>
        <taxon>Bacteria</taxon>
        <taxon>Pseudomonadati</taxon>
        <taxon>Pseudomonadota</taxon>
        <taxon>Betaproteobacteria</taxon>
        <taxon>Burkholderiales</taxon>
        <taxon>Sphaerotilaceae</taxon>
        <taxon>Roseateles</taxon>
    </lineage>
</organism>
<dbReference type="AlphaFoldDB" id="A0A0U3E0Y4"/>
<accession>A0A0U3E0Y4</accession>
<dbReference type="Proteomes" id="UP000060699">
    <property type="component" value="Chromosome"/>
</dbReference>
<dbReference type="OrthoDB" id="9806951at2"/>
<dbReference type="PATRIC" id="fig|76731.3.peg.2390"/>
<dbReference type="Gene3D" id="3.40.50.300">
    <property type="entry name" value="P-loop containing nucleotide triphosphate hydrolases"/>
    <property type="match status" value="2"/>
</dbReference>